<organism evidence="1 2">
    <name type="scientific">Apiotrichum porosum</name>
    <dbReference type="NCBI Taxonomy" id="105984"/>
    <lineage>
        <taxon>Eukaryota</taxon>
        <taxon>Fungi</taxon>
        <taxon>Dikarya</taxon>
        <taxon>Basidiomycota</taxon>
        <taxon>Agaricomycotina</taxon>
        <taxon>Tremellomycetes</taxon>
        <taxon>Trichosporonales</taxon>
        <taxon>Trichosporonaceae</taxon>
        <taxon>Apiotrichum</taxon>
    </lineage>
</organism>
<dbReference type="GeneID" id="39586845"/>
<dbReference type="Proteomes" id="UP000279236">
    <property type="component" value="Unassembled WGS sequence"/>
</dbReference>
<dbReference type="EMBL" id="RSCE01000012">
    <property type="protein sequence ID" value="RSH78574.1"/>
    <property type="molecule type" value="Genomic_DNA"/>
</dbReference>
<dbReference type="AlphaFoldDB" id="A0A427XII8"/>
<evidence type="ECO:0000313" key="1">
    <source>
        <dbReference type="EMBL" id="RSH78574.1"/>
    </source>
</evidence>
<comment type="caution">
    <text evidence="1">The sequence shown here is derived from an EMBL/GenBank/DDBJ whole genome shotgun (WGS) entry which is preliminary data.</text>
</comment>
<name>A0A427XII8_9TREE</name>
<sequence>MPQPPYAIPGDGGVSPDDVPGMITLKEHEYLDKLRAETAAAGNFVHLIQATHEAEETALLSPLSTLCAVLPPCFKSRTKYKLGGGKGKHAKKNKKTRDKKKKNECLDWRCELPHKVFDHLLMMHPLYPVDERAEDDEDGEHTFFLNFLSLLQDIEVELFTFDLGPAPPTNVFKYRERLDLQGAERGLISIFISV</sequence>
<evidence type="ECO:0000313" key="2">
    <source>
        <dbReference type="Proteomes" id="UP000279236"/>
    </source>
</evidence>
<keyword evidence="2" id="KW-1185">Reference proteome</keyword>
<reference evidence="1 2" key="1">
    <citation type="submission" date="2018-11" db="EMBL/GenBank/DDBJ databases">
        <title>Genome sequence of Apiotrichum porosum DSM 27194.</title>
        <authorList>
            <person name="Aliyu H."/>
            <person name="Gorte O."/>
            <person name="Ochsenreither K."/>
        </authorList>
    </citation>
    <scope>NUCLEOTIDE SEQUENCE [LARGE SCALE GENOMIC DNA]</scope>
    <source>
        <strain evidence="1 2">DSM 27194</strain>
    </source>
</reference>
<proteinExistence type="predicted"/>
<dbReference type="RefSeq" id="XP_028473721.1">
    <property type="nucleotide sequence ID" value="XM_028618043.1"/>
</dbReference>
<gene>
    <name evidence="1" type="ORF">EHS24_002302</name>
</gene>
<protein>
    <submittedName>
        <fullName evidence="1">Uncharacterized protein</fullName>
    </submittedName>
</protein>
<accession>A0A427XII8</accession>